<comment type="caution">
    <text evidence="3">The sequence shown here is derived from an EMBL/GenBank/DDBJ whole genome shotgun (WGS) entry which is preliminary data.</text>
</comment>
<evidence type="ECO:0000256" key="1">
    <source>
        <dbReference type="SAM" id="MobiDB-lite"/>
    </source>
</evidence>
<name>A0A5M6ZKL6_9PROT</name>
<feature type="domain" description="JmjC" evidence="2">
    <location>
        <begin position="85"/>
        <end position="244"/>
    </location>
</feature>
<sequence>MDWIERWTQEDRGRFRTGIVRARHRLADSGLFCDPALEELIETHPRELLDIAVMDEDGSSRSWTDMAPGARGGAELLEGARQGRVWMNLRQAFNIHPEYRALLGAVFAELRALHPRFRPDVIKGGLLISAPGARVPFHIDRTDTMLWHLRGKKRVYVYPRSAPVLNEADVEAVLMHPFSDDLPYRSEFDRRARVFDLEPGEVLCWPVHTPHRVVNLDGLNVSMATEYACADVRVRNHAMMFNGLMRRRFGLTPSIDESRGLGLAARAGLGLAARKLKLLPKPDAPAPEAAPGGEPLISAMGEAGHSGA</sequence>
<feature type="region of interest" description="Disordered" evidence="1">
    <location>
        <begin position="282"/>
        <end position="308"/>
    </location>
</feature>
<dbReference type="Gene3D" id="2.60.120.650">
    <property type="entry name" value="Cupin"/>
    <property type="match status" value="1"/>
</dbReference>
<dbReference type="PROSITE" id="PS51184">
    <property type="entry name" value="JMJC"/>
    <property type="match status" value="1"/>
</dbReference>
<dbReference type="EMBL" id="VWOJ01000001">
    <property type="protein sequence ID" value="KAA5805382.1"/>
    <property type="molecule type" value="Genomic_DNA"/>
</dbReference>
<evidence type="ECO:0000313" key="3">
    <source>
        <dbReference type="EMBL" id="KAA5805382.1"/>
    </source>
</evidence>
<dbReference type="InterPro" id="IPR003347">
    <property type="entry name" value="JmjC_dom"/>
</dbReference>
<accession>A0A5M6ZKL6</accession>
<dbReference type="SUPFAM" id="SSF51197">
    <property type="entry name" value="Clavaminate synthase-like"/>
    <property type="match status" value="1"/>
</dbReference>
<protein>
    <recommendedName>
        <fullName evidence="2">JmjC domain-containing protein</fullName>
    </recommendedName>
</protein>
<dbReference type="Pfam" id="PF13621">
    <property type="entry name" value="Cupin_8"/>
    <property type="match status" value="1"/>
</dbReference>
<dbReference type="RefSeq" id="WP_150022414.1">
    <property type="nucleotide sequence ID" value="NZ_VWOJ01000001.1"/>
</dbReference>
<organism evidence="3 4">
    <name type="scientific">Alkalicaulis satelles</name>
    <dbReference type="NCBI Taxonomy" id="2609175"/>
    <lineage>
        <taxon>Bacteria</taxon>
        <taxon>Pseudomonadati</taxon>
        <taxon>Pseudomonadota</taxon>
        <taxon>Alphaproteobacteria</taxon>
        <taxon>Maricaulales</taxon>
        <taxon>Maricaulaceae</taxon>
        <taxon>Alkalicaulis</taxon>
    </lineage>
</organism>
<keyword evidence="4" id="KW-1185">Reference proteome</keyword>
<proteinExistence type="predicted"/>
<gene>
    <name evidence="3" type="ORF">F1654_05225</name>
</gene>
<feature type="compositionally biased region" description="Low complexity" evidence="1">
    <location>
        <begin position="286"/>
        <end position="296"/>
    </location>
</feature>
<evidence type="ECO:0000259" key="2">
    <source>
        <dbReference type="PROSITE" id="PS51184"/>
    </source>
</evidence>
<evidence type="ECO:0000313" key="4">
    <source>
        <dbReference type="Proteomes" id="UP000325122"/>
    </source>
</evidence>
<dbReference type="Proteomes" id="UP000325122">
    <property type="component" value="Unassembled WGS sequence"/>
</dbReference>
<dbReference type="InterPro" id="IPR041667">
    <property type="entry name" value="Cupin_8"/>
</dbReference>
<dbReference type="AlphaFoldDB" id="A0A5M6ZKL6"/>
<reference evidence="3 4" key="1">
    <citation type="submission" date="2019-09" db="EMBL/GenBank/DDBJ databases">
        <authorList>
            <person name="Kevbrin V."/>
            <person name="Grouzdev D.S."/>
        </authorList>
    </citation>
    <scope>NUCLEOTIDE SEQUENCE [LARGE SCALE GENOMIC DNA]</scope>
    <source>
        <strain evidence="3 4">G-192</strain>
    </source>
</reference>